<evidence type="ECO:0000256" key="1">
    <source>
        <dbReference type="SAM" id="Phobius"/>
    </source>
</evidence>
<reference evidence="3" key="1">
    <citation type="submission" date="2022-11" db="EMBL/GenBank/DDBJ databases">
        <authorList>
            <person name="Morgan W.R."/>
            <person name="Tartar A."/>
        </authorList>
    </citation>
    <scope>NUCLEOTIDE SEQUENCE</scope>
    <source>
        <strain evidence="3">ARSEF 373</strain>
    </source>
</reference>
<comment type="caution">
    <text evidence="3">The sequence shown here is derived from an EMBL/GenBank/DDBJ whole genome shotgun (WGS) entry which is preliminary data.</text>
</comment>
<feature type="transmembrane region" description="Helical" evidence="1">
    <location>
        <begin position="90"/>
        <end position="111"/>
    </location>
</feature>
<organism evidence="3 4">
    <name type="scientific">Lagenidium giganteum</name>
    <dbReference type="NCBI Taxonomy" id="4803"/>
    <lineage>
        <taxon>Eukaryota</taxon>
        <taxon>Sar</taxon>
        <taxon>Stramenopiles</taxon>
        <taxon>Oomycota</taxon>
        <taxon>Peronosporomycetes</taxon>
        <taxon>Pythiales</taxon>
        <taxon>Pythiaceae</taxon>
    </lineage>
</organism>
<dbReference type="AlphaFoldDB" id="A0AAV2YFX9"/>
<feature type="transmembrane region" description="Helical" evidence="1">
    <location>
        <begin position="450"/>
        <end position="470"/>
    </location>
</feature>
<feature type="transmembrane region" description="Helical" evidence="1">
    <location>
        <begin position="482"/>
        <end position="504"/>
    </location>
</feature>
<feature type="transmembrane region" description="Helical" evidence="1">
    <location>
        <begin position="562"/>
        <end position="581"/>
    </location>
</feature>
<keyword evidence="1" id="KW-0472">Membrane</keyword>
<feature type="chain" id="PRO_5043337756" evidence="2">
    <location>
        <begin position="25"/>
        <end position="601"/>
    </location>
</feature>
<proteinExistence type="predicted"/>
<feature type="transmembrane region" description="Helical" evidence="1">
    <location>
        <begin position="123"/>
        <end position="144"/>
    </location>
</feature>
<reference evidence="3" key="2">
    <citation type="journal article" date="2023" name="Microbiol Resour">
        <title>Decontamination and Annotation of the Draft Genome Sequence of the Oomycete Lagenidium giganteum ARSEF 373.</title>
        <authorList>
            <person name="Morgan W.R."/>
            <person name="Tartar A."/>
        </authorList>
    </citation>
    <scope>NUCLEOTIDE SEQUENCE</scope>
    <source>
        <strain evidence="3">ARSEF 373</strain>
    </source>
</reference>
<keyword evidence="1" id="KW-1133">Transmembrane helix</keyword>
<keyword evidence="1" id="KW-0812">Transmembrane</keyword>
<name>A0AAV2YFX9_9STRA</name>
<feature type="signal peptide" evidence="2">
    <location>
        <begin position="1"/>
        <end position="24"/>
    </location>
</feature>
<evidence type="ECO:0000256" key="2">
    <source>
        <dbReference type="SAM" id="SignalP"/>
    </source>
</evidence>
<protein>
    <submittedName>
        <fullName evidence="3">Uncharacterized protein</fullName>
    </submittedName>
</protein>
<feature type="transmembrane region" description="Helical" evidence="1">
    <location>
        <begin position="54"/>
        <end position="78"/>
    </location>
</feature>
<keyword evidence="4" id="KW-1185">Reference proteome</keyword>
<accession>A0AAV2YFX9</accession>
<evidence type="ECO:0000313" key="4">
    <source>
        <dbReference type="Proteomes" id="UP001146120"/>
    </source>
</evidence>
<evidence type="ECO:0000313" key="3">
    <source>
        <dbReference type="EMBL" id="DAZ92936.1"/>
    </source>
</evidence>
<dbReference type="Proteomes" id="UP001146120">
    <property type="component" value="Unassembled WGS sequence"/>
</dbReference>
<dbReference type="EMBL" id="DAKRPA010000365">
    <property type="protein sequence ID" value="DAZ92936.1"/>
    <property type="molecule type" value="Genomic_DNA"/>
</dbReference>
<sequence length="601" mass="67000">MLQRRGCWWLLAGVLWWLYDSLVATRVSTFGAYSIEKLLSLDDFQRRRLCLRQAIVICLLVPLPAFVVVLLLDCIPLAPQSLGWRAQSAFLARIACMMFMMSVGAVVWCLGKITDVELSLTRGLAVVTIATAIMVATIAVISITTDTFPLPFVFVLGAPFNYTVVVTCLSVALGPAKIRAIPQLKTQLWHICKLAAPTVMPMMVYPAYNALYVSAETHERWIIIVCSHLIKSTIKYAFAYAALPYEDSIATVTLLIVDVYHVLYTARCMQASNTWTVTAVIIALDGVQTVWSIWNTHRQVKAVEKALTRTSVYTSEGKCPLLATAVSLLRQSRRLDTSITQELHLLGYKPHALDPAHTVLLDILSSQHVFDRDVRTSVSSFSPMHPLVKSRSRRASLVLAPTTISPAPEPSSQKLQQATDDALFLQRTLELLFQLECLVLGKYIDCVFPWLNAIYLVVVKHLPVAMYYPFLKTVSADEVVLAAGYIVLCSIFEVIALATMHVLLSRRLSFHPLQHLVFVFRSDWAQVQSQLFFWMLYGFCQPLVHAGARVRLGTTVGDGRCGLTTCLFGLVFSLLAMSMVGNDFTFQIFHRTTNTTASEHG</sequence>
<gene>
    <name evidence="3" type="ORF">N0F65_008464</name>
</gene>
<feature type="transmembrane region" description="Helical" evidence="1">
    <location>
        <begin position="150"/>
        <end position="173"/>
    </location>
</feature>
<keyword evidence="2" id="KW-0732">Signal</keyword>